<evidence type="ECO:0000313" key="4">
    <source>
        <dbReference type="Proteomes" id="UP000306825"/>
    </source>
</evidence>
<reference evidence="2 4" key="2">
    <citation type="submission" date="2019-05" db="EMBL/GenBank/DDBJ databases">
        <title>A comparative analysis of the Nautiliaceae.</title>
        <authorList>
            <person name="Grosche A."/>
            <person name="Smedile F."/>
            <person name="Vetriani C."/>
        </authorList>
    </citation>
    <scope>NUCLEOTIDE SEQUENCE [LARGE SCALE GENOMIC DNA]</scope>
    <source>
        <strain evidence="2 4">TB-2</strain>
    </source>
</reference>
<sequence length="160" mass="18875">MKKFLIFLIGLYIGFIIFMPKENLFFTFQNYLKNRNIYINTKTSSNLISLSLKNFTLFINKIDIAKGEEISIFPFLFYNKIEAKNIQLNIQNIKINNIFATYSILNPIKIVINGNSNFGKINGYIDLIKKNIKIYLKNPSPQIKEFLQKDKKGYFIYEKF</sequence>
<dbReference type="AlphaFoldDB" id="A0AAI9F260"/>
<accession>A0AAI9F260</accession>
<dbReference type="EMBL" id="ABCJ01000006">
    <property type="protein sequence ID" value="EDM23420.1"/>
    <property type="molecule type" value="Genomic_DNA"/>
</dbReference>
<dbReference type="EMBL" id="CP040463">
    <property type="protein sequence ID" value="QCT93665.1"/>
    <property type="molecule type" value="Genomic_DNA"/>
</dbReference>
<dbReference type="Proteomes" id="UP000306825">
    <property type="component" value="Chromosome"/>
</dbReference>
<name>A0AAI9F260_9BACT</name>
<proteinExistence type="predicted"/>
<protein>
    <submittedName>
        <fullName evidence="1">Uncharacterized protein</fullName>
    </submittedName>
</protein>
<organism evidence="1 3">
    <name type="scientific">Caminibacter mediatlanticus TB-2</name>
    <dbReference type="NCBI Taxonomy" id="391592"/>
    <lineage>
        <taxon>Bacteria</taxon>
        <taxon>Pseudomonadati</taxon>
        <taxon>Campylobacterota</taxon>
        <taxon>Epsilonproteobacteria</taxon>
        <taxon>Nautiliales</taxon>
        <taxon>Nautiliaceae</taxon>
        <taxon>Caminibacter</taxon>
    </lineage>
</organism>
<evidence type="ECO:0000313" key="2">
    <source>
        <dbReference type="EMBL" id="QCT93665.1"/>
    </source>
</evidence>
<dbReference type="Proteomes" id="UP000003288">
    <property type="component" value="Unassembled WGS sequence"/>
</dbReference>
<evidence type="ECO:0000313" key="3">
    <source>
        <dbReference type="Proteomes" id="UP000003288"/>
    </source>
</evidence>
<evidence type="ECO:0000313" key="1">
    <source>
        <dbReference type="EMBL" id="EDM23420.1"/>
    </source>
</evidence>
<dbReference type="RefSeq" id="WP_007474955.1">
    <property type="nucleotide sequence ID" value="NZ_ABCJ01000006.1"/>
</dbReference>
<gene>
    <name evidence="1" type="ORF">CMTB2_09150</name>
    <name evidence="2" type="ORF">FE773_00210</name>
</gene>
<reference evidence="1 3" key="1">
    <citation type="journal article" date="2011" name="Stand. Genomic Sci.">
        <title>Draft genome sequence of Caminibacter mediatlanticus strain TB-2, an epsilonproteobacterium isolated from a deep-sea hydrothermal vent.</title>
        <authorList>
            <person name="Giovannelli D."/>
            <person name="Ferriera S."/>
            <person name="Johnson J."/>
            <person name="Kravitz S."/>
            <person name="Perez-Rodriguez I."/>
            <person name="Ricci J."/>
            <person name="O'Brien C."/>
            <person name="Voordeckers J.W."/>
            <person name="Bini E."/>
            <person name="Vetriani C."/>
        </authorList>
    </citation>
    <scope>NUCLEOTIDE SEQUENCE [LARGE SCALE GENOMIC DNA]</scope>
    <source>
        <strain evidence="1 3">TB-2</strain>
    </source>
</reference>
<keyword evidence="4" id="KW-1185">Reference proteome</keyword>